<comment type="subcellular location">
    <subcellularLocation>
        <location evidence="1">Membrane</location>
        <topology evidence="1">Single-pass type I membrane protein</topology>
    </subcellularLocation>
</comment>
<keyword evidence="5 7" id="KW-0472">Membrane</keyword>
<feature type="transmembrane region" description="Helical" evidence="7">
    <location>
        <begin position="29"/>
        <end position="52"/>
    </location>
</feature>
<evidence type="ECO:0000256" key="6">
    <source>
        <dbReference type="ARBA" id="ARBA00023180"/>
    </source>
</evidence>
<name>A0A6A4WQY2_AMPAM</name>
<dbReference type="PANTHER" id="PTHR31386">
    <property type="entry name" value="UNCHARACTERIZED PROTEIN KIAA2013"/>
    <property type="match status" value="1"/>
</dbReference>
<keyword evidence="10" id="KW-1185">Reference proteome</keyword>
<evidence type="ECO:0000256" key="3">
    <source>
        <dbReference type="ARBA" id="ARBA00022729"/>
    </source>
</evidence>
<keyword evidence="6" id="KW-0325">Glycoprotein</keyword>
<keyword evidence="2 7" id="KW-0812">Transmembrane</keyword>
<feature type="transmembrane region" description="Helical" evidence="7">
    <location>
        <begin position="595"/>
        <end position="616"/>
    </location>
</feature>
<accession>A0A6A4WQY2</accession>
<dbReference type="Proteomes" id="UP000440578">
    <property type="component" value="Unassembled WGS sequence"/>
</dbReference>
<dbReference type="Pfam" id="PF10222">
    <property type="entry name" value="DUF2152"/>
    <property type="match status" value="1"/>
</dbReference>
<evidence type="ECO:0000313" key="9">
    <source>
        <dbReference type="EMBL" id="KAF0304498.1"/>
    </source>
</evidence>
<dbReference type="GO" id="GO:0016020">
    <property type="term" value="C:membrane"/>
    <property type="evidence" value="ECO:0007669"/>
    <property type="project" value="UniProtKB-SubCell"/>
</dbReference>
<keyword evidence="4 7" id="KW-1133">Transmembrane helix</keyword>
<evidence type="ECO:0000256" key="2">
    <source>
        <dbReference type="ARBA" id="ARBA00022692"/>
    </source>
</evidence>
<reference evidence="9 10" key="1">
    <citation type="submission" date="2019-07" db="EMBL/GenBank/DDBJ databases">
        <title>Draft genome assembly of a fouling barnacle, Amphibalanus amphitrite (Darwin, 1854): The first reference genome for Thecostraca.</title>
        <authorList>
            <person name="Kim W."/>
        </authorList>
    </citation>
    <scope>NUCLEOTIDE SEQUENCE [LARGE SCALE GENOMIC DNA]</scope>
    <source>
        <strain evidence="9">SNU_AA5</strain>
        <tissue evidence="9">Soma without cirri and trophi</tissue>
    </source>
</reference>
<dbReference type="AlphaFoldDB" id="A0A6A4WQY2"/>
<dbReference type="EMBL" id="VIIS01000841">
    <property type="protein sequence ID" value="KAF0304498.1"/>
    <property type="molecule type" value="Genomic_DNA"/>
</dbReference>
<dbReference type="EMBL" id="VIIS01001072">
    <property type="protein sequence ID" value="KAF0302344.1"/>
    <property type="molecule type" value="Genomic_DNA"/>
</dbReference>
<comment type="caution">
    <text evidence="9">The sequence shown here is derived from an EMBL/GenBank/DDBJ whole genome shotgun (WGS) entry which is preliminary data.</text>
</comment>
<dbReference type="InterPro" id="IPR018795">
    <property type="entry name" value="K2013-like"/>
</dbReference>
<organism evidence="9 10">
    <name type="scientific">Amphibalanus amphitrite</name>
    <name type="common">Striped barnacle</name>
    <name type="synonym">Balanus amphitrite</name>
    <dbReference type="NCBI Taxonomy" id="1232801"/>
    <lineage>
        <taxon>Eukaryota</taxon>
        <taxon>Metazoa</taxon>
        <taxon>Ecdysozoa</taxon>
        <taxon>Arthropoda</taxon>
        <taxon>Crustacea</taxon>
        <taxon>Multicrustacea</taxon>
        <taxon>Cirripedia</taxon>
        <taxon>Thoracica</taxon>
        <taxon>Thoracicalcarea</taxon>
        <taxon>Balanomorpha</taxon>
        <taxon>Balanoidea</taxon>
        <taxon>Balanidae</taxon>
        <taxon>Amphibalaninae</taxon>
        <taxon>Amphibalanus</taxon>
    </lineage>
</organism>
<gene>
    <name evidence="9" type="ORF">FJT64_023671</name>
    <name evidence="8" type="ORF">FJT64_025562</name>
</gene>
<protein>
    <submittedName>
        <fullName evidence="9">Uncharacterized protein</fullName>
    </submittedName>
</protein>
<evidence type="ECO:0000313" key="8">
    <source>
        <dbReference type="EMBL" id="KAF0302344.1"/>
    </source>
</evidence>
<proteinExistence type="predicted"/>
<evidence type="ECO:0000256" key="7">
    <source>
        <dbReference type="SAM" id="Phobius"/>
    </source>
</evidence>
<keyword evidence="3" id="KW-0732">Signal</keyword>
<dbReference type="OrthoDB" id="10017443at2759"/>
<evidence type="ECO:0000256" key="4">
    <source>
        <dbReference type="ARBA" id="ARBA00022989"/>
    </source>
</evidence>
<dbReference type="PANTHER" id="PTHR31386:SF2">
    <property type="entry name" value="SIMILAR TO RIKEN CDNA 2510039O18"/>
    <property type="match status" value="1"/>
</dbReference>
<evidence type="ECO:0000256" key="5">
    <source>
        <dbReference type="ARBA" id="ARBA00023136"/>
    </source>
</evidence>
<evidence type="ECO:0000256" key="1">
    <source>
        <dbReference type="ARBA" id="ARBA00004479"/>
    </source>
</evidence>
<sequence length="656" mass="72788">MTVEDMIKAGRRLFEGNVSLRWRRRSRRALFLLLVMSALVLYVGPGLLRWLMRPPPPRLSVPLPNVHTSSDGAPQCIPERLYPFEAELGRLDSVVSRVPPQPGDHQHLPYVGNGFVALAARADSPLYLRDQRTLNVSVPFLAVVSARLEGAAAPPHEAVLLQYAGGVVQRLQCYPLAERSLDVTYKYLAHRISPGVLVQDIKVRNPTETDHMLELQQQGVFQWEGATVRHDRVVHGQDSHPYVVVTGVVRTQDLKFIGVVVVSSTVPGSVAVKASSLASVRIITSVNYTEPAASDQEARQGIGRLGLERAAVSAYTEAVSEDPSRLLSAHVEVWRRLWTSGFSISHSLADDVINGDVINATLYYVMSQARAPLHEKTTDVARLQEHAAYLQYTEGCFGDKLHSLQARRLWSPLQTVADVLETANLWLLLLEKKGCHNMLGAGADGVMQAMILSMGALKFSNQHLEFGMEPKDMHRDYVFRRVNFGNATHVTIRVAVDDNNKANLFVSLDRSDRSYFGCDAGCLDAPVKLGPEPTRFPVKLTDPPTAVLYITPDWQHLEELKHTIHVKEVSLAPAHDHHLMALHRHGHALGGLPTFFWVTIFLLIGVFHLFLIKLIINEYFGGDKTFRTRSPPGGVGEPRVPPPRRVGRTLLLVAGL</sequence>
<evidence type="ECO:0000313" key="10">
    <source>
        <dbReference type="Proteomes" id="UP000440578"/>
    </source>
</evidence>